<feature type="transmembrane region" description="Helical" evidence="5">
    <location>
        <begin position="254"/>
        <end position="279"/>
    </location>
</feature>
<dbReference type="EMBL" id="JAVLVT010000014">
    <property type="protein sequence ID" value="MDS1272545.1"/>
    <property type="molecule type" value="Genomic_DNA"/>
</dbReference>
<feature type="transmembrane region" description="Helical" evidence="5">
    <location>
        <begin position="115"/>
        <end position="134"/>
    </location>
</feature>
<sequence length="1017" mass="112356">MSFRTPGAPNARSNRRSRLLAPVAAITVVIIAGIMLAANFWTDYKWFQSVGYTQVFTTELMARGIMFAAGAVVMAVVVGVNIYLAYRTRPAFRPFSLEQQGLDRYRESVDPHRKLFFWGIVAGLAVLTGATASGDWQPYLQFMNGAGFGVQDEQFGMDMSFFVFTYPFLRIILGYLLAALIIGFIAALITHYLYGGVRLQTQGQRTTDAARVHLSVLLGVFMLLQAARYYLNRYGLAFSERGYTTGPHYTDVNAVLPAMMILAVISIVCAALFFANIYFRNAMVPVASLGLLVLSAVLIGGVWPLLVQQFNVNPNEQRVEEEYIQRNIETTRYAYDLEDSEVTHYDAATDLSVQEVADESETIPNIRLIDPNVVSQTFQQTQQVRGFYQFPDVLDVDRYENEDGEKIDTVVAARELSGPPEDQDRWLTRHLIYTHGFGMVAAAGNELDVDGRPVFTEYDIPPRGELSDVAGEYEPRIYYGREGAEYVIVNAEPEYDRPADSGETDITTTEDEDAIDDGTNAENNDADEQSAPTDGNGADGDATDNGGQDADNGAEGAAEDVAEDEIDYHYDGDGGVQLSSFFDRLLYAVKYQEPQILLNNAIQDESRIIYDRDPLQRVEKVAPFLTVDRQPYPAVVDGDMVWIVDGYTTSSHLPYSTPIDLDAATTDAVTEGVGGVDALPANQVNYIRNSVKATVDAFDGSVTLYGWDDEDPVLETWENAFPDLTTSSEDISDELMDHLRYPDDIYKVQREMLQRYHITDAGEFYGGQDFWEIPDSPTTDADVQEPAYRQTLHYPGDDEARYSLTSTYVPRGRENLAAFMAVDSEPTSENYGTLRILQLPQGTAIRGPGQMQNEFQADSDVRDVLLPLQQGSEVTFGNLLTLPFGDGLLYVEPVYVQAEGGDQSSYPLLQQILVGYGEDVGIGTNLQEAINNLIGEGELEVGGTDEEATEEDAPETDIIESVDDALAEAEEAYQDGEDALAEGDFSGYGEAMQRLEDALQDAASAADNGDDEDTEDE</sequence>
<keyword evidence="4 5" id="KW-0472">Membrane</keyword>
<evidence type="ECO:0000256" key="1">
    <source>
        <dbReference type="ARBA" id="ARBA00022475"/>
    </source>
</evidence>
<accession>A0ABU2HB40</accession>
<evidence type="ECO:0000313" key="7">
    <source>
        <dbReference type="EMBL" id="MDS1272545.1"/>
    </source>
</evidence>
<gene>
    <name evidence="7" type="ORF">RIF23_19845</name>
</gene>
<comment type="similarity">
    <text evidence="5">Belongs to the UPF0182 family.</text>
</comment>
<feature type="transmembrane region" description="Helical" evidence="5">
    <location>
        <begin position="61"/>
        <end position="86"/>
    </location>
</feature>
<feature type="transmembrane region" description="Helical" evidence="5">
    <location>
        <begin position="20"/>
        <end position="41"/>
    </location>
</feature>
<dbReference type="Pfam" id="PF03699">
    <property type="entry name" value="UPF0182"/>
    <property type="match status" value="2"/>
</dbReference>
<keyword evidence="2 5" id="KW-0812">Transmembrane</keyword>
<evidence type="ECO:0000256" key="2">
    <source>
        <dbReference type="ARBA" id="ARBA00022692"/>
    </source>
</evidence>
<evidence type="ECO:0000313" key="8">
    <source>
        <dbReference type="Proteomes" id="UP001250214"/>
    </source>
</evidence>
<comment type="caution">
    <text evidence="7">The sequence shown here is derived from an EMBL/GenBank/DDBJ whole genome shotgun (WGS) entry which is preliminary data.</text>
</comment>
<dbReference type="Proteomes" id="UP001250214">
    <property type="component" value="Unassembled WGS sequence"/>
</dbReference>
<organism evidence="7 8">
    <name type="scientific">Lipingzhangella rawalii</name>
    <dbReference type="NCBI Taxonomy" id="2055835"/>
    <lineage>
        <taxon>Bacteria</taxon>
        <taxon>Bacillati</taxon>
        <taxon>Actinomycetota</taxon>
        <taxon>Actinomycetes</taxon>
        <taxon>Streptosporangiales</taxon>
        <taxon>Nocardiopsidaceae</taxon>
        <taxon>Lipingzhangella</taxon>
    </lineage>
</organism>
<feature type="region of interest" description="Disordered" evidence="6">
    <location>
        <begin position="492"/>
        <end position="558"/>
    </location>
</feature>
<feature type="transmembrane region" description="Helical" evidence="5">
    <location>
        <begin position="286"/>
        <end position="306"/>
    </location>
</feature>
<feature type="compositionally biased region" description="Low complexity" evidence="6">
    <location>
        <begin position="534"/>
        <end position="556"/>
    </location>
</feature>
<keyword evidence="3 5" id="KW-1133">Transmembrane helix</keyword>
<keyword evidence="1 5" id="KW-1003">Cell membrane</keyword>
<name>A0ABU2HB40_9ACTN</name>
<evidence type="ECO:0000256" key="3">
    <source>
        <dbReference type="ARBA" id="ARBA00022989"/>
    </source>
</evidence>
<comment type="subcellular location">
    <subcellularLocation>
        <location evidence="5">Cell membrane</location>
        <topology evidence="5">Multi-pass membrane protein</topology>
    </subcellularLocation>
</comment>
<dbReference type="HAMAP" id="MF_01600">
    <property type="entry name" value="UPF0182"/>
    <property type="match status" value="1"/>
</dbReference>
<feature type="region of interest" description="Disordered" evidence="6">
    <location>
        <begin position="998"/>
        <end position="1017"/>
    </location>
</feature>
<dbReference type="PANTHER" id="PTHR39344:SF1">
    <property type="entry name" value="UPF0182 PROTEIN SLL1060"/>
    <property type="match status" value="1"/>
</dbReference>
<proteinExistence type="inferred from homology"/>
<reference evidence="8" key="1">
    <citation type="submission" date="2023-07" db="EMBL/GenBank/DDBJ databases">
        <title>Novel species in the genus Lipingzhangella isolated from Sambhar Salt Lake.</title>
        <authorList>
            <person name="Jiya N."/>
            <person name="Kajale S."/>
            <person name="Sharma A."/>
        </authorList>
    </citation>
    <scope>NUCLEOTIDE SEQUENCE [LARGE SCALE GENOMIC DNA]</scope>
    <source>
        <strain evidence="8">LS1_29</strain>
    </source>
</reference>
<dbReference type="RefSeq" id="WP_310914134.1">
    <property type="nucleotide sequence ID" value="NZ_JAVLVT010000014.1"/>
</dbReference>
<feature type="transmembrane region" description="Helical" evidence="5">
    <location>
        <begin position="214"/>
        <end position="231"/>
    </location>
</feature>
<feature type="transmembrane region" description="Helical" evidence="5">
    <location>
        <begin position="168"/>
        <end position="194"/>
    </location>
</feature>
<feature type="compositionally biased region" description="Acidic residues" evidence="6">
    <location>
        <begin position="1008"/>
        <end position="1017"/>
    </location>
</feature>
<dbReference type="InterPro" id="IPR005372">
    <property type="entry name" value="UPF0182"/>
</dbReference>
<keyword evidence="8" id="KW-1185">Reference proteome</keyword>
<evidence type="ECO:0000256" key="6">
    <source>
        <dbReference type="SAM" id="MobiDB-lite"/>
    </source>
</evidence>
<protein>
    <recommendedName>
        <fullName evidence="5">UPF0182 protein RIF23_19845</fullName>
    </recommendedName>
</protein>
<dbReference type="PANTHER" id="PTHR39344">
    <property type="entry name" value="UPF0182 PROTEIN SLL1060"/>
    <property type="match status" value="1"/>
</dbReference>
<evidence type="ECO:0000256" key="4">
    <source>
        <dbReference type="ARBA" id="ARBA00023136"/>
    </source>
</evidence>
<evidence type="ECO:0000256" key="5">
    <source>
        <dbReference type="HAMAP-Rule" id="MF_01600"/>
    </source>
</evidence>